<evidence type="ECO:0000256" key="1">
    <source>
        <dbReference type="SAM" id="MobiDB-lite"/>
    </source>
</evidence>
<proteinExistence type="predicted"/>
<reference evidence="3" key="1">
    <citation type="journal article" date="2013" name="Genome Biol.">
        <title>Draft genome of the mountain pine beetle, Dendroctonus ponderosae Hopkins, a major forest pest.</title>
        <authorList>
            <person name="Keeling C.I."/>
            <person name="Yuen M.M."/>
            <person name="Liao N.Y."/>
            <person name="Docking T.R."/>
            <person name="Chan S.K."/>
            <person name="Taylor G.A."/>
            <person name="Palmquist D.L."/>
            <person name="Jackman S.D."/>
            <person name="Nguyen A."/>
            <person name="Li M."/>
            <person name="Henderson H."/>
            <person name="Janes J.K."/>
            <person name="Zhao Y."/>
            <person name="Pandoh P."/>
            <person name="Moore R."/>
            <person name="Sperling F.A."/>
            <person name="Huber D.P."/>
            <person name="Birol I."/>
            <person name="Jones S.J."/>
            <person name="Bohlmann J."/>
        </authorList>
    </citation>
    <scope>NUCLEOTIDE SEQUENCE</scope>
</reference>
<accession>A0AAR5Q014</accession>
<dbReference type="AlphaFoldDB" id="A0AAR5Q014"/>
<reference evidence="2" key="2">
    <citation type="submission" date="2024-08" db="UniProtKB">
        <authorList>
            <consortium name="EnsemblMetazoa"/>
        </authorList>
    </citation>
    <scope>IDENTIFICATION</scope>
</reference>
<evidence type="ECO:0008006" key="4">
    <source>
        <dbReference type="Google" id="ProtNLM"/>
    </source>
</evidence>
<name>A0AAR5Q014_DENPD</name>
<feature type="compositionally biased region" description="Basic residues" evidence="1">
    <location>
        <begin position="1"/>
        <end position="13"/>
    </location>
</feature>
<evidence type="ECO:0000313" key="3">
    <source>
        <dbReference type="Proteomes" id="UP000019118"/>
    </source>
</evidence>
<feature type="region of interest" description="Disordered" evidence="1">
    <location>
        <begin position="1"/>
        <end position="61"/>
    </location>
</feature>
<organism evidence="2 3">
    <name type="scientific">Dendroctonus ponderosae</name>
    <name type="common">Mountain pine beetle</name>
    <dbReference type="NCBI Taxonomy" id="77166"/>
    <lineage>
        <taxon>Eukaryota</taxon>
        <taxon>Metazoa</taxon>
        <taxon>Ecdysozoa</taxon>
        <taxon>Arthropoda</taxon>
        <taxon>Hexapoda</taxon>
        <taxon>Insecta</taxon>
        <taxon>Pterygota</taxon>
        <taxon>Neoptera</taxon>
        <taxon>Endopterygota</taxon>
        <taxon>Coleoptera</taxon>
        <taxon>Polyphaga</taxon>
        <taxon>Cucujiformia</taxon>
        <taxon>Curculionidae</taxon>
        <taxon>Scolytinae</taxon>
        <taxon>Dendroctonus</taxon>
    </lineage>
</organism>
<protein>
    <recommendedName>
        <fullName evidence="4">BMERB domain-containing protein</fullName>
    </recommendedName>
</protein>
<sequence length="152" mass="17039">MLGVFKRRWKPKRTSGSARIASESSQEPDRPRSTHQVHPVLDARHLVGYEKDGDTPPPPPPRCLPLAPNICVEAGRIQFVRQEAEAPPARVTRGLQTDEQEDLARVQTYLEGRIVELELALEAAQKGELRDRQTISKLSKQLSRVSDVIFLG</sequence>
<feature type="compositionally biased region" description="Polar residues" evidence="1">
    <location>
        <begin position="14"/>
        <end position="25"/>
    </location>
</feature>
<feature type="compositionally biased region" description="Basic and acidic residues" evidence="1">
    <location>
        <begin position="41"/>
        <end position="54"/>
    </location>
</feature>
<dbReference type="Proteomes" id="UP000019118">
    <property type="component" value="Unassembled WGS sequence"/>
</dbReference>
<evidence type="ECO:0000313" key="2">
    <source>
        <dbReference type="EnsemblMetazoa" id="XP_019766594.1"/>
    </source>
</evidence>
<keyword evidence="3" id="KW-1185">Reference proteome</keyword>
<dbReference type="EnsemblMetazoa" id="XM_019911035.1">
    <property type="protein sequence ID" value="XP_019766594.1"/>
    <property type="gene ID" value="LOC109542012"/>
</dbReference>